<evidence type="ECO:0000313" key="8">
    <source>
        <dbReference type="Proteomes" id="UP000184267"/>
    </source>
</evidence>
<sequence>MPPTTKTRIAVPRTTRTTSKPSKPPSTVSPDDLADTLASKLSISDPKGKTKATGPTPQQRKADAMRNVNAASKSLSAVAESGWKASDAKSDRTTAASAVKHAASARKDLNVLREFSPGEVDVERAASSVVGKLVSLEMYQAASGVLQDMRAPVASLYHPNPPPVATHSLHDLLSLPLHDGPISELHLTLISTYLLHALTVALHTTTDVPALLTLLHDPAVPALLSWTLALSRLPAKQHDLVFTRAYTVISRFASSSGTAPSSAYSLRTYSLLCLAHTRPSLIAPTTFWEQATKFAAAFAKEQTVKPAEGARAVLEGSARLVTCVEQRSDRVEFMAGPAFARFCEYWGRFAKQAGDLRTLDQIGRLSQGVGGSDADSESDRAVIETSALSTTLARALAVLEAWQDHTTDIVDKLREASSAIKRCGHSLGQSGEDHDRVKRGVERLRRAVVKIIEPPASTEAECPPEVRTCARAILEQIVDVLCEKRTAYSSTILTGAVESLFALSRTTFVLTNPDTYAPARAHLERATALVVHAASQPRTRTPETLSASALQLANYTRCVAGVYYNFALQLHQGGRLSHAVPFLEQACSCAEEALGEWRAAVSEEGKGADAKKEVWGQLEEQLYRRWELLGVCHAKTGDRQMAYDAFVKSIAAFPYALHGVAALAATTLPSALFDSAPPLKHLATLVDRITYMAACELFRAPASVPVAAWPGFACPDGVVGALMERQLVGLEACQWKQGVRAVMDAILDSAAELYEREGCAVRRARVVVRRLEMGYYCEGGEGQYGEIKRLGEQVELLLTAEKIEQGPDKALARYAPELRAAAHLWLAAHAHRARDPALAAVLVAHVEDACRVLKGMVPAAAPRVSVGKSPAGEEKGRRGVRTMRAAAGSKAASGEAVKGRVPAGRTRAAKTAVAVAAPVTPKRRRALDPVSLNTAVISPARNSLSAAVVQGRMEFDNFGKLVDLIRMVSHLVGLVGHVLARVQLLNAARRLTERHTGVASEVYVSLTIDTAHEYVKLGRAEKAVSVLAHVLPAIRSGTLSQEGVIVFLLRYAEAQAAMGEVLKASLTYCEAITTAADFVIDEKGLPTVQRIRVRTELLERAAEAALAYAAIQDARDDPTSSLEGLLQALRLWNRAIDTLSRLQPTAPKPATEDNPFEVPKPANTAQAVAQLQGEPRVLSPHASRAPSSLDSAGWRLAEGLLSTLLALAQAYAARGSAREAEFFAQQTRELAGALHAPVMVSRALAQLGELQIQMGQLQRGHAALMEAAALVGHLRGPDVAEIRRLQGRYRELSADAKGARVLFEEATRLLDELGGVFAGMDGGSGARKSLVASPRAVNVNAQTSMSESILAPTLLARLLRHHISLLHEVGEEYANLLQRFAKLPQTADAKAEEIALRAKLTLDDLYSRFRADMFLSSLAESAMTIPMGMSGDIAPSPASQDMLETLATAEKLFWEHMGYIARRGHVSSVREAAVCLALIRTFRTSLGRGDVQTPVLAAQLLDASTVTTLRREMLDVIRHKFLNLNAMDDMQWPHITPNGSPLPAQPKSRPAARFSSILSDSEDDEPMDDVDLKAYWQAIAKRYEAQSFDMAKMSVNQADQLPLHWTVVNVSITEDRHTMFVTRQRAGHKPLIFCLPLKGRREGQEDEHLTYEDAIKELQEIIRLSDEGTRQAADVKKDDREARMAWWKTRSELDGRLRELLGDIEFCWLGAFKTIFTPTDLHSDDLAALRTRLDVVFKGSLVFQEKKPKSRLGLDDGLLECFSTLPPNCREEELEDLVYFILDLYQFHGVPVAISEVDMDQVVVELRNALEEHAARIKGRVGQDGDGDAAGEKDDGHIFLVLDKNVQGIPWESLPVLRGKSVSRIPSMDFLIDRLEFSHWRKWEDGRAQEGLVDQASVDPRRTYFVLNPSGDLKGTEGRFAEWLTGMKSVGWDGVVGHAPSEQQFVDALTNRDLVIYFGHGGAEQYVRSHKIRHLPRCAATMLWGCSSGILKYMGDFDRTGTPYHYMLAG</sequence>
<keyword evidence="8" id="KW-1185">Reference proteome</keyword>
<dbReference type="InterPro" id="IPR030397">
    <property type="entry name" value="SEPARIN_core_dom"/>
</dbReference>
<reference evidence="7 8" key="1">
    <citation type="submission" date="2016-10" db="EMBL/GenBank/DDBJ databases">
        <title>Genome sequence of the basidiomycete white-rot fungus Trametes pubescens.</title>
        <authorList>
            <person name="Makela M.R."/>
            <person name="Granchi Z."/>
            <person name="Peng M."/>
            <person name="De Vries R.P."/>
            <person name="Grigoriev I."/>
            <person name="Riley R."/>
            <person name="Hilden K."/>
        </authorList>
    </citation>
    <scope>NUCLEOTIDE SEQUENCE [LARGE SCALE GENOMIC DNA]</scope>
    <source>
        <strain evidence="7 8">FBCC735</strain>
    </source>
</reference>
<dbReference type="Proteomes" id="UP000184267">
    <property type="component" value="Unassembled WGS sequence"/>
</dbReference>
<dbReference type="PANTHER" id="PTHR12792">
    <property type="entry name" value="EXTRA SPINDLE POLES 1-RELATED"/>
    <property type="match status" value="1"/>
</dbReference>
<gene>
    <name evidence="7" type="ORF">TRAPUB_4453</name>
</gene>
<dbReference type="OrthoDB" id="10255632at2759"/>
<dbReference type="OMA" id="VAFCEYW"/>
<dbReference type="PROSITE" id="PS51700">
    <property type="entry name" value="SEPARIN"/>
    <property type="match status" value="1"/>
</dbReference>
<comment type="caution">
    <text evidence="7">The sequence shown here is derived from an EMBL/GenBank/DDBJ whole genome shotgun (WGS) entry which is preliminary data.</text>
</comment>
<organism evidence="7 8">
    <name type="scientific">Trametes pubescens</name>
    <name type="common">White-rot fungus</name>
    <dbReference type="NCBI Taxonomy" id="154538"/>
    <lineage>
        <taxon>Eukaryota</taxon>
        <taxon>Fungi</taxon>
        <taxon>Dikarya</taxon>
        <taxon>Basidiomycota</taxon>
        <taxon>Agaricomycotina</taxon>
        <taxon>Agaricomycetes</taxon>
        <taxon>Polyporales</taxon>
        <taxon>Polyporaceae</taxon>
        <taxon>Trametes</taxon>
    </lineage>
</organism>
<proteinExistence type="predicted"/>
<dbReference type="Gene3D" id="1.25.40.10">
    <property type="entry name" value="Tetratricopeptide repeat domain"/>
    <property type="match status" value="1"/>
</dbReference>
<dbReference type="GO" id="GO:0072686">
    <property type="term" value="C:mitotic spindle"/>
    <property type="evidence" value="ECO:0007669"/>
    <property type="project" value="TreeGrafter"/>
</dbReference>
<evidence type="ECO:0000256" key="4">
    <source>
        <dbReference type="ARBA" id="ARBA00022829"/>
    </source>
</evidence>
<keyword evidence="3" id="KW-0378">Hydrolase</keyword>
<dbReference type="GO" id="GO:0005737">
    <property type="term" value="C:cytoplasm"/>
    <property type="evidence" value="ECO:0007669"/>
    <property type="project" value="TreeGrafter"/>
</dbReference>
<accession>A0A1M2VB97</accession>
<evidence type="ECO:0000313" key="7">
    <source>
        <dbReference type="EMBL" id="OJT04815.1"/>
    </source>
</evidence>
<evidence type="ECO:0000259" key="6">
    <source>
        <dbReference type="PROSITE" id="PS51700"/>
    </source>
</evidence>
<dbReference type="EC" id="3.4.22.49" evidence="2"/>
<dbReference type="GO" id="GO:0006508">
    <property type="term" value="P:proteolysis"/>
    <property type="evidence" value="ECO:0007669"/>
    <property type="project" value="InterPro"/>
</dbReference>
<comment type="catalytic activity">
    <reaction evidence="1">
        <text>All bonds known to be hydrolyzed by this endopeptidase have arginine in P1 and an acidic residue in P4. P6 is often occupied by an acidic residue or by a hydroxy-amino-acid residue, the phosphorylation of which enhances cleavage.</text>
        <dbReference type="EC" id="3.4.22.49"/>
    </reaction>
</comment>
<dbReference type="EMBL" id="MNAD01001517">
    <property type="protein sequence ID" value="OJT04815.1"/>
    <property type="molecule type" value="Genomic_DNA"/>
</dbReference>
<dbReference type="GO" id="GO:0004197">
    <property type="term" value="F:cysteine-type endopeptidase activity"/>
    <property type="evidence" value="ECO:0007669"/>
    <property type="project" value="InterPro"/>
</dbReference>
<feature type="region of interest" description="Disordered" evidence="5">
    <location>
        <begin position="1"/>
        <end position="66"/>
    </location>
</feature>
<dbReference type="GO" id="GO:0044732">
    <property type="term" value="C:mitotic spindle pole body"/>
    <property type="evidence" value="ECO:0007669"/>
    <property type="project" value="TreeGrafter"/>
</dbReference>
<dbReference type="PANTHER" id="PTHR12792:SF0">
    <property type="entry name" value="SEPARIN"/>
    <property type="match status" value="1"/>
</dbReference>
<name>A0A1M2VB97_TRAPU</name>
<dbReference type="GO" id="GO:0005634">
    <property type="term" value="C:nucleus"/>
    <property type="evidence" value="ECO:0007669"/>
    <property type="project" value="InterPro"/>
</dbReference>
<keyword evidence="4" id="KW-0159">Chromosome partition</keyword>
<feature type="non-terminal residue" evidence="7">
    <location>
        <position position="2010"/>
    </location>
</feature>
<feature type="compositionally biased region" description="Low complexity" evidence="5">
    <location>
        <begin position="11"/>
        <end position="30"/>
    </location>
</feature>
<protein>
    <recommendedName>
        <fullName evidence="2">separase</fullName>
        <ecNumber evidence="2">3.4.22.49</ecNumber>
    </recommendedName>
</protein>
<evidence type="ECO:0000256" key="1">
    <source>
        <dbReference type="ARBA" id="ARBA00000451"/>
    </source>
</evidence>
<evidence type="ECO:0000256" key="5">
    <source>
        <dbReference type="SAM" id="MobiDB-lite"/>
    </source>
</evidence>
<dbReference type="InterPro" id="IPR005314">
    <property type="entry name" value="Peptidase_C50"/>
</dbReference>
<dbReference type="InterPro" id="IPR011990">
    <property type="entry name" value="TPR-like_helical_dom_sf"/>
</dbReference>
<evidence type="ECO:0000256" key="3">
    <source>
        <dbReference type="ARBA" id="ARBA00022801"/>
    </source>
</evidence>
<feature type="domain" description="Peptidase C50" evidence="6">
    <location>
        <begin position="1900"/>
        <end position="1997"/>
    </location>
</feature>
<dbReference type="GO" id="GO:0051307">
    <property type="term" value="P:meiotic chromosome separation"/>
    <property type="evidence" value="ECO:0007669"/>
    <property type="project" value="TreeGrafter"/>
</dbReference>
<dbReference type="STRING" id="154538.A0A1M2VB97"/>
<evidence type="ECO:0000256" key="2">
    <source>
        <dbReference type="ARBA" id="ARBA00012489"/>
    </source>
</evidence>
<dbReference type="Pfam" id="PF03568">
    <property type="entry name" value="Separin_C"/>
    <property type="match status" value="1"/>
</dbReference>